<organism evidence="1 2">
    <name type="scientific">Cetraspora pellucida</name>
    <dbReference type="NCBI Taxonomy" id="1433469"/>
    <lineage>
        <taxon>Eukaryota</taxon>
        <taxon>Fungi</taxon>
        <taxon>Fungi incertae sedis</taxon>
        <taxon>Mucoromycota</taxon>
        <taxon>Glomeromycotina</taxon>
        <taxon>Glomeromycetes</taxon>
        <taxon>Diversisporales</taxon>
        <taxon>Gigasporaceae</taxon>
        <taxon>Cetraspora</taxon>
    </lineage>
</organism>
<keyword evidence="2" id="KW-1185">Reference proteome</keyword>
<feature type="non-terminal residue" evidence="1">
    <location>
        <position position="1"/>
    </location>
</feature>
<evidence type="ECO:0000313" key="2">
    <source>
        <dbReference type="Proteomes" id="UP000789759"/>
    </source>
</evidence>
<feature type="non-terminal residue" evidence="1">
    <location>
        <position position="73"/>
    </location>
</feature>
<gene>
    <name evidence="1" type="ORF">CPELLU_LOCUS20257</name>
</gene>
<sequence length="73" mass="8691">QIEKINYADIEDEEYYSDENEVYIIYTPHSKPYRGQEDEDLFYNLWTEIITEKNLAAYIAFTAEVEAQPSTMQ</sequence>
<comment type="caution">
    <text evidence="1">The sequence shown here is derived from an EMBL/GenBank/DDBJ whole genome shotgun (WGS) entry which is preliminary data.</text>
</comment>
<dbReference type="AlphaFoldDB" id="A0A9N9KG87"/>
<dbReference type="EMBL" id="CAJVQA010058184">
    <property type="protein sequence ID" value="CAG8826927.1"/>
    <property type="molecule type" value="Genomic_DNA"/>
</dbReference>
<name>A0A9N9KG87_9GLOM</name>
<protein>
    <submittedName>
        <fullName evidence="1">22822_t:CDS:1</fullName>
    </submittedName>
</protein>
<accession>A0A9N9KG87</accession>
<proteinExistence type="predicted"/>
<dbReference type="Proteomes" id="UP000789759">
    <property type="component" value="Unassembled WGS sequence"/>
</dbReference>
<evidence type="ECO:0000313" key="1">
    <source>
        <dbReference type="EMBL" id="CAG8826927.1"/>
    </source>
</evidence>
<reference evidence="1" key="1">
    <citation type="submission" date="2021-06" db="EMBL/GenBank/DDBJ databases">
        <authorList>
            <person name="Kallberg Y."/>
            <person name="Tangrot J."/>
            <person name="Rosling A."/>
        </authorList>
    </citation>
    <scope>NUCLEOTIDE SEQUENCE</scope>
    <source>
        <strain evidence="1">FL966</strain>
    </source>
</reference>